<name>A0A0K2UQE2_LEPSM</name>
<reference evidence="2" key="1">
    <citation type="submission" date="2014-05" db="EMBL/GenBank/DDBJ databases">
        <authorList>
            <person name="Chronopoulou M."/>
        </authorList>
    </citation>
    <scope>NUCLEOTIDE SEQUENCE</scope>
    <source>
        <tissue evidence="2">Whole organism</tissue>
    </source>
</reference>
<feature type="compositionally biased region" description="Polar residues" evidence="1">
    <location>
        <begin position="93"/>
        <end position="102"/>
    </location>
</feature>
<dbReference type="OrthoDB" id="3501850at2759"/>
<accession>A0A0K2UQE2</accession>
<feature type="compositionally biased region" description="Pro residues" evidence="1">
    <location>
        <begin position="38"/>
        <end position="47"/>
    </location>
</feature>
<proteinExistence type="predicted"/>
<dbReference type="AlphaFoldDB" id="A0A0K2UQE2"/>
<feature type="compositionally biased region" description="Low complexity" evidence="1">
    <location>
        <begin position="12"/>
        <end position="32"/>
    </location>
</feature>
<protein>
    <submittedName>
        <fullName evidence="2">Uncharacterized protein</fullName>
    </submittedName>
</protein>
<sequence>MADYAPPDNLLHTHSPTASTSSSNHHPIPSSSGINYSQPPPLLPPSHFPGIVHPGGPPPYSGAPTSVADFNAPGTSSNANNPSPVSPSPSSPHTGSDNGIASFGFTQEQVACVCEVLEQSGNVERLASFNPGKQLNIKTVY</sequence>
<dbReference type="EMBL" id="HACA01022939">
    <property type="protein sequence ID" value="CDW40300.1"/>
    <property type="molecule type" value="Transcribed_RNA"/>
</dbReference>
<feature type="region of interest" description="Disordered" evidence="1">
    <location>
        <begin position="1"/>
        <end position="102"/>
    </location>
</feature>
<evidence type="ECO:0000256" key="1">
    <source>
        <dbReference type="SAM" id="MobiDB-lite"/>
    </source>
</evidence>
<organism evidence="2">
    <name type="scientific">Lepeophtheirus salmonis</name>
    <name type="common">Salmon louse</name>
    <name type="synonym">Caligus salmonis</name>
    <dbReference type="NCBI Taxonomy" id="72036"/>
    <lineage>
        <taxon>Eukaryota</taxon>
        <taxon>Metazoa</taxon>
        <taxon>Ecdysozoa</taxon>
        <taxon>Arthropoda</taxon>
        <taxon>Crustacea</taxon>
        <taxon>Multicrustacea</taxon>
        <taxon>Hexanauplia</taxon>
        <taxon>Copepoda</taxon>
        <taxon>Siphonostomatoida</taxon>
        <taxon>Caligidae</taxon>
        <taxon>Lepeophtheirus</taxon>
    </lineage>
</organism>
<evidence type="ECO:0000313" key="2">
    <source>
        <dbReference type="EMBL" id="CDW40300.1"/>
    </source>
</evidence>